<dbReference type="EMBL" id="FR854092">
    <property type="protein sequence ID" value="CCA87395.1"/>
    <property type="molecule type" value="Genomic_DNA"/>
</dbReference>
<reference evidence="2" key="1">
    <citation type="journal article" date="2011" name="PLoS ONE">
        <title>Ralstonia syzygii, the Blood Disease Bacterium and some Asian R. solanacearum strains form a single genomic species despite divergent lifestyles.</title>
        <authorList>
            <person name="Remenant B."/>
            <person name="de Cambiaire J.C."/>
            <person name="Cellier G."/>
            <person name="Jacobs J.M."/>
            <person name="Mangenot S."/>
            <person name="Barbe V."/>
            <person name="Lajus A."/>
            <person name="Vallenet D."/>
            <person name="Medigue C."/>
            <person name="Fegan M."/>
            <person name="Allen C."/>
            <person name="Prior P."/>
        </authorList>
    </citation>
    <scope>NUCLEOTIDE SEQUENCE</scope>
    <source>
        <strain evidence="2">R24</strain>
    </source>
</reference>
<dbReference type="AlphaFoldDB" id="G3ACT7"/>
<feature type="signal peptide" evidence="1">
    <location>
        <begin position="1"/>
        <end position="20"/>
    </location>
</feature>
<sequence length="65" mass="6598">MHLRIGFACAHAISSGWAPAALSGASIQDSPLVWRRTDVFIGAVSVGTHVVRGGGAQASLSKVAP</sequence>
<gene>
    <name evidence="2" type="ORF">RALSY_mp30728</name>
</gene>
<proteinExistence type="predicted"/>
<protein>
    <submittedName>
        <fullName evidence="2">Hypothethical protein</fullName>
    </submittedName>
</protein>
<evidence type="ECO:0000313" key="2">
    <source>
        <dbReference type="EMBL" id="CCA87395.1"/>
    </source>
</evidence>
<reference evidence="2" key="2">
    <citation type="submission" date="2011-04" db="EMBL/GenBank/DDBJ databases">
        <authorList>
            <person name="Genoscope - CEA"/>
        </authorList>
    </citation>
    <scope>NUCLEOTIDE SEQUENCE</scope>
    <source>
        <strain evidence="2">R24</strain>
    </source>
</reference>
<keyword evidence="1" id="KW-0732">Signal</keyword>
<name>G3ACT7_9RALS</name>
<organism evidence="2">
    <name type="scientific">Ralstonia syzygii R24</name>
    <dbReference type="NCBI Taxonomy" id="907261"/>
    <lineage>
        <taxon>Bacteria</taxon>
        <taxon>Pseudomonadati</taxon>
        <taxon>Pseudomonadota</taxon>
        <taxon>Betaproteobacteria</taxon>
        <taxon>Burkholderiales</taxon>
        <taxon>Burkholderiaceae</taxon>
        <taxon>Ralstonia</taxon>
        <taxon>Ralstonia solanacearum species complex</taxon>
    </lineage>
</organism>
<feature type="chain" id="PRO_5003442398" evidence="1">
    <location>
        <begin position="21"/>
        <end position="65"/>
    </location>
</feature>
<evidence type="ECO:0000256" key="1">
    <source>
        <dbReference type="SAM" id="SignalP"/>
    </source>
</evidence>
<accession>G3ACT7</accession>